<dbReference type="PANTHER" id="PTHR43473:SF2">
    <property type="entry name" value="MAGNESIUM-CHELATASE SUBUNIT CHLD, CHLOROPLASTIC"/>
    <property type="match status" value="1"/>
</dbReference>
<reference evidence="1 2" key="1">
    <citation type="journal article" date="2018" name="PLoS Genet.">
        <title>Population sequencing reveals clonal diversity and ancestral inbreeding in the grapevine cultivar Chardonnay.</title>
        <authorList>
            <person name="Roach M.J."/>
            <person name="Johnson D.L."/>
            <person name="Bohlmann J."/>
            <person name="van Vuuren H.J."/>
            <person name="Jones S.J."/>
            <person name="Pretorius I.S."/>
            <person name="Schmidt S.A."/>
            <person name="Borneman A.R."/>
        </authorList>
    </citation>
    <scope>NUCLEOTIDE SEQUENCE [LARGE SCALE GENOMIC DNA]</scope>
    <source>
        <strain evidence="2">cv. Chardonnay</strain>
        <tissue evidence="1">Leaf</tissue>
    </source>
</reference>
<comment type="caution">
    <text evidence="1">The sequence shown here is derived from an EMBL/GenBank/DDBJ whole genome shotgun (WGS) entry which is preliminary data.</text>
</comment>
<dbReference type="PANTHER" id="PTHR43473">
    <property type="entry name" value="MAGNESIUM-CHELATASE SUBUNIT CHLD, CHLOROPLASTIC"/>
    <property type="match status" value="1"/>
</dbReference>
<protein>
    <submittedName>
        <fullName evidence="1">Magnesium-chelatase subunit ChlD, chloroplastic</fullName>
    </submittedName>
</protein>
<evidence type="ECO:0000313" key="1">
    <source>
        <dbReference type="EMBL" id="RVX20291.1"/>
    </source>
</evidence>
<accession>A0A438KGH8</accession>
<organism evidence="1 2">
    <name type="scientific">Vitis vinifera</name>
    <name type="common">Grape</name>
    <dbReference type="NCBI Taxonomy" id="29760"/>
    <lineage>
        <taxon>Eukaryota</taxon>
        <taxon>Viridiplantae</taxon>
        <taxon>Streptophyta</taxon>
        <taxon>Embryophyta</taxon>
        <taxon>Tracheophyta</taxon>
        <taxon>Spermatophyta</taxon>
        <taxon>Magnoliopsida</taxon>
        <taxon>eudicotyledons</taxon>
        <taxon>Gunneridae</taxon>
        <taxon>Pentapetalae</taxon>
        <taxon>rosids</taxon>
        <taxon>Vitales</taxon>
        <taxon>Vitaceae</taxon>
        <taxon>Viteae</taxon>
        <taxon>Vitis</taxon>
    </lineage>
</organism>
<name>A0A438KGH8_VITVI</name>
<dbReference type="AlphaFoldDB" id="A0A438KGH8"/>
<dbReference type="EMBL" id="QGNW01000007">
    <property type="protein sequence ID" value="RVX20291.1"/>
    <property type="molecule type" value="Genomic_DNA"/>
</dbReference>
<sequence>MMHIFCSADLPMSFEDRVAAVGIATQFQERSNEVFQMVEEETEYAKTQIILAREYLKDVSISRDQLKYLVMEALRGGCQVLTMKLFFAFY</sequence>
<proteinExistence type="predicted"/>
<dbReference type="Proteomes" id="UP000288805">
    <property type="component" value="Unassembled WGS sequence"/>
</dbReference>
<evidence type="ECO:0000313" key="2">
    <source>
        <dbReference type="Proteomes" id="UP000288805"/>
    </source>
</evidence>
<gene>
    <name evidence="1" type="primary">CHLD_1</name>
    <name evidence="1" type="ORF">CK203_004585</name>
</gene>